<reference evidence="1 2" key="1">
    <citation type="submission" date="2014-03" db="EMBL/GenBank/DDBJ databases">
        <title>Genomics of Bifidobacteria.</title>
        <authorList>
            <person name="Ventura M."/>
            <person name="Milani C."/>
            <person name="Lugli G.A."/>
        </authorList>
    </citation>
    <scope>NUCLEOTIDE SEQUENCE [LARGE SCALE GENOMIC DNA]</scope>
    <source>
        <strain evidence="1 2">LMG 11597</strain>
    </source>
</reference>
<protein>
    <submittedName>
        <fullName evidence="1">Uncharacterized protein</fullName>
    </submittedName>
</protein>
<proteinExistence type="predicted"/>
<name>A0A087E8V2_9BIFI</name>
<dbReference type="EMBL" id="JGZR01000005">
    <property type="protein sequence ID" value="KFJ04203.1"/>
    <property type="molecule type" value="Genomic_DNA"/>
</dbReference>
<dbReference type="Proteomes" id="UP000029055">
    <property type="component" value="Unassembled WGS sequence"/>
</dbReference>
<gene>
    <name evidence="1" type="ORF">BISU_1241</name>
</gene>
<organism evidence="1 2">
    <name type="scientific">Bifidobacterium subtile</name>
    <dbReference type="NCBI Taxonomy" id="77635"/>
    <lineage>
        <taxon>Bacteria</taxon>
        <taxon>Bacillati</taxon>
        <taxon>Actinomycetota</taxon>
        <taxon>Actinomycetes</taxon>
        <taxon>Bifidobacteriales</taxon>
        <taxon>Bifidobacteriaceae</taxon>
        <taxon>Bifidobacterium</taxon>
    </lineage>
</organism>
<accession>A0A087E8V2</accession>
<sequence>MRQLIDNTGSVMAQVIKETGSIMLRIGAGSVQAQGNGALAVSDFAISSGPSTELFSDILRKGTWRIREAMAGNANAVSLIFCDWTPAY</sequence>
<evidence type="ECO:0000313" key="2">
    <source>
        <dbReference type="Proteomes" id="UP000029055"/>
    </source>
</evidence>
<dbReference type="AlphaFoldDB" id="A0A087E8V2"/>
<comment type="caution">
    <text evidence="1">The sequence shown here is derived from an EMBL/GenBank/DDBJ whole genome shotgun (WGS) entry which is preliminary data.</text>
</comment>
<evidence type="ECO:0000313" key="1">
    <source>
        <dbReference type="EMBL" id="KFJ04203.1"/>
    </source>
</evidence>
<keyword evidence="2" id="KW-1185">Reference proteome</keyword>